<accession>A0A2G5I4H6</accession>
<dbReference type="AlphaFoldDB" id="A0A2G5I4H6"/>
<reference evidence="1 3" key="1">
    <citation type="submission" date="2015-10" db="EMBL/GenBank/DDBJ databases">
        <title>The cercosporin biosynthetic gene cluster was horizontally transferred to several fungal lineages and shown to be expanded in Cercospora beticola based on microsynteny with recipient genomes.</title>
        <authorList>
            <person name="De Jonge R."/>
            <person name="Ebert M.K."/>
            <person name="Suttle J.C."/>
            <person name="Jurick Ii W.M."/>
            <person name="Secor G.A."/>
            <person name="Thomma B.P."/>
            <person name="Van De Peer Y."/>
            <person name="Bolton M.D."/>
        </authorList>
    </citation>
    <scope>NUCLEOTIDE SEQUENCE [LARGE SCALE GENOMIC DNA]</scope>
    <source>
        <strain evidence="1 3">09-40</strain>
    </source>
</reference>
<gene>
    <name evidence="1" type="ORF">CB0940_02457</name>
    <name evidence="2" type="ORF">RHO25_004209</name>
</gene>
<organism evidence="1 3">
    <name type="scientific">Cercospora beticola</name>
    <name type="common">Sugarbeet leaf spot fungus</name>
    <dbReference type="NCBI Taxonomy" id="122368"/>
    <lineage>
        <taxon>Eukaryota</taxon>
        <taxon>Fungi</taxon>
        <taxon>Dikarya</taxon>
        <taxon>Ascomycota</taxon>
        <taxon>Pezizomycotina</taxon>
        <taxon>Dothideomycetes</taxon>
        <taxon>Dothideomycetidae</taxon>
        <taxon>Mycosphaerellales</taxon>
        <taxon>Mycosphaerellaceae</taxon>
        <taxon>Cercospora</taxon>
    </lineage>
</organism>
<dbReference type="OrthoDB" id="5430620at2759"/>
<dbReference type="EMBL" id="LKMD01000101">
    <property type="protein sequence ID" value="PIA99704.1"/>
    <property type="molecule type" value="Genomic_DNA"/>
</dbReference>
<keyword evidence="4" id="KW-1185">Reference proteome</keyword>
<name>A0A2G5I4H6_CERBT</name>
<sequence length="192" mass="20680">MKSFIVAALAANAAAQAATNLPIRYSGIGQDASGVTVKDGIINASDKRFWLGKPAKTYCGPPLRDPASVVCKSNDENNKTTLFLYVPADGTFKLDSTDNGQYVYVAVDGALGFAWYRDLPKDGVIVGFSNGNGEVLTFEGKEWLSCPVEGEEAWQLFAQSRSSRTDCVGTTFKLKQEKERYEGGPAGAAEYI</sequence>
<dbReference type="EMBL" id="CP134186">
    <property type="protein sequence ID" value="WPA99591.1"/>
    <property type="molecule type" value="Genomic_DNA"/>
</dbReference>
<protein>
    <recommendedName>
        <fullName evidence="5">Cell wall protein phiA</fullName>
    </recommendedName>
</protein>
<reference evidence="2 4" key="2">
    <citation type="submission" date="2023-09" db="EMBL/GenBank/DDBJ databases">
        <title>Complete-Gapless Cercospora beticola genome.</title>
        <authorList>
            <person name="Wyatt N.A."/>
            <person name="Spanner R.E."/>
            <person name="Bolton M.D."/>
        </authorList>
    </citation>
    <scope>NUCLEOTIDE SEQUENCE [LARGE SCALE GENOMIC DNA]</scope>
    <source>
        <strain evidence="2">Cb09-40</strain>
    </source>
</reference>
<dbReference type="Proteomes" id="UP000230605">
    <property type="component" value="Chromosome 3"/>
</dbReference>
<dbReference type="PANTHER" id="PTHR42047">
    <property type="entry name" value="PROTEIN, PUTATIVE (AFU_ORTHOLOGUE AFUA_6G03560)-RELATED"/>
    <property type="match status" value="1"/>
</dbReference>
<evidence type="ECO:0000313" key="3">
    <source>
        <dbReference type="Proteomes" id="UP000230605"/>
    </source>
</evidence>
<evidence type="ECO:0008006" key="5">
    <source>
        <dbReference type="Google" id="ProtNLM"/>
    </source>
</evidence>
<dbReference type="Proteomes" id="UP001302367">
    <property type="component" value="Chromosome 3"/>
</dbReference>
<evidence type="ECO:0000313" key="2">
    <source>
        <dbReference type="EMBL" id="WPA99591.1"/>
    </source>
</evidence>
<dbReference type="InterPro" id="IPR052820">
    <property type="entry name" value="PhiA_domain"/>
</dbReference>
<dbReference type="PANTHER" id="PTHR42047:SF1">
    <property type="entry name" value="PROTEIN, PUTATIVE (AFU_ORTHOLOGUE AFUA_6G03560)-RELATED"/>
    <property type="match status" value="1"/>
</dbReference>
<evidence type="ECO:0000313" key="4">
    <source>
        <dbReference type="Proteomes" id="UP001302367"/>
    </source>
</evidence>
<evidence type="ECO:0000313" key="1">
    <source>
        <dbReference type="EMBL" id="PIA99704.1"/>
    </source>
</evidence>
<proteinExistence type="predicted"/>